<evidence type="ECO:0000313" key="2">
    <source>
        <dbReference type="Proteomes" id="UP000789405"/>
    </source>
</evidence>
<evidence type="ECO:0000313" key="1">
    <source>
        <dbReference type="EMBL" id="CAG8805578.1"/>
    </source>
</evidence>
<sequence>QPIQSSKSVGETIAQRVRGLVDMLPVIRQAAIFQVQKAQNRQKQLHNRKIQNITELGIEEKVLVYRASRQYNRSVKLELKWLGSYYIHQVFDWNVIKLRTMEGQVVSTPISTSLIKKYRDRQRDTEGGRILN</sequence>
<proteinExistence type="predicted"/>
<accession>A0A9N9K186</accession>
<gene>
    <name evidence="1" type="ORF">DERYTH_LOCUS24305</name>
</gene>
<organism evidence="1 2">
    <name type="scientific">Dentiscutata erythropus</name>
    <dbReference type="NCBI Taxonomy" id="1348616"/>
    <lineage>
        <taxon>Eukaryota</taxon>
        <taxon>Fungi</taxon>
        <taxon>Fungi incertae sedis</taxon>
        <taxon>Mucoromycota</taxon>
        <taxon>Glomeromycotina</taxon>
        <taxon>Glomeromycetes</taxon>
        <taxon>Diversisporales</taxon>
        <taxon>Gigasporaceae</taxon>
        <taxon>Dentiscutata</taxon>
    </lineage>
</organism>
<protein>
    <submittedName>
        <fullName evidence="1">818_t:CDS:1</fullName>
    </submittedName>
</protein>
<name>A0A9N9K186_9GLOM</name>
<feature type="non-terminal residue" evidence="1">
    <location>
        <position position="1"/>
    </location>
</feature>
<keyword evidence="2" id="KW-1185">Reference proteome</keyword>
<dbReference type="Proteomes" id="UP000789405">
    <property type="component" value="Unassembled WGS sequence"/>
</dbReference>
<reference evidence="1" key="1">
    <citation type="submission" date="2021-06" db="EMBL/GenBank/DDBJ databases">
        <authorList>
            <person name="Kallberg Y."/>
            <person name="Tangrot J."/>
            <person name="Rosling A."/>
        </authorList>
    </citation>
    <scope>NUCLEOTIDE SEQUENCE</scope>
    <source>
        <strain evidence="1">MA453B</strain>
    </source>
</reference>
<comment type="caution">
    <text evidence="1">The sequence shown here is derived from an EMBL/GenBank/DDBJ whole genome shotgun (WGS) entry which is preliminary data.</text>
</comment>
<dbReference type="OrthoDB" id="2431472at2759"/>
<dbReference type="EMBL" id="CAJVPY010040247">
    <property type="protein sequence ID" value="CAG8805578.1"/>
    <property type="molecule type" value="Genomic_DNA"/>
</dbReference>
<dbReference type="AlphaFoldDB" id="A0A9N9K186"/>